<dbReference type="Proteomes" id="UP000485367">
    <property type="component" value="Unassembled WGS sequence"/>
</dbReference>
<comment type="similarity">
    <text evidence="1">Belongs to the universal ribosomal protein uL13 family.</text>
</comment>
<evidence type="ECO:0000256" key="2">
    <source>
        <dbReference type="ARBA" id="ARBA00022980"/>
    </source>
</evidence>
<dbReference type="InterPro" id="IPR005822">
    <property type="entry name" value="Ribosomal_uL13"/>
</dbReference>
<evidence type="ECO:0000256" key="1">
    <source>
        <dbReference type="ARBA" id="ARBA00006227"/>
    </source>
</evidence>
<dbReference type="CDD" id="cd00392">
    <property type="entry name" value="Ribosomal_L13"/>
    <property type="match status" value="1"/>
</dbReference>
<evidence type="ECO:0000256" key="3">
    <source>
        <dbReference type="ARBA" id="ARBA00023274"/>
    </source>
</evidence>
<dbReference type="GO" id="GO:0003735">
    <property type="term" value="F:structural constituent of ribosome"/>
    <property type="evidence" value="ECO:0007669"/>
    <property type="project" value="InterPro"/>
</dbReference>
<gene>
    <name evidence="5" type="primary">rplM</name>
    <name evidence="5" type="ORF">BWY43_00726</name>
</gene>
<reference evidence="5" key="1">
    <citation type="submission" date="2017-02" db="EMBL/GenBank/DDBJ databases">
        <title>Delving into the versatile metabolic prowess of the omnipresent phylum Bacteroidetes.</title>
        <authorList>
            <person name="Nobu M.K."/>
            <person name="Mei R."/>
            <person name="Narihiro T."/>
            <person name="Kuroda K."/>
            <person name="Liu W.-T."/>
        </authorList>
    </citation>
    <scope>NUCLEOTIDE SEQUENCE</scope>
    <source>
        <strain evidence="5">ADurb.Bin280</strain>
    </source>
</reference>
<dbReference type="InterPro" id="IPR036899">
    <property type="entry name" value="Ribosomal_uL13_sf"/>
</dbReference>
<dbReference type="GO" id="GO:0003729">
    <property type="term" value="F:mRNA binding"/>
    <property type="evidence" value="ECO:0007669"/>
    <property type="project" value="TreeGrafter"/>
</dbReference>
<dbReference type="NCBIfam" id="TIGR01066">
    <property type="entry name" value="rplM_bact"/>
    <property type="match status" value="1"/>
</dbReference>
<dbReference type="EMBL" id="MWBO01000054">
    <property type="protein sequence ID" value="OQA51970.1"/>
    <property type="molecule type" value="Genomic_DNA"/>
</dbReference>
<dbReference type="Pfam" id="PF00572">
    <property type="entry name" value="Ribosomal_L13"/>
    <property type="match status" value="1"/>
</dbReference>
<dbReference type="PANTHER" id="PTHR11545">
    <property type="entry name" value="RIBOSOMAL PROTEIN L13"/>
    <property type="match status" value="1"/>
</dbReference>
<comment type="caution">
    <text evidence="5">The sequence shown here is derived from an EMBL/GenBank/DDBJ whole genome shotgun (WGS) entry which is preliminary data.</text>
</comment>
<dbReference type="GO" id="GO:0005840">
    <property type="term" value="C:ribosome"/>
    <property type="evidence" value="ECO:0007669"/>
    <property type="project" value="UniProtKB-KW"/>
</dbReference>
<dbReference type="GO" id="GO:1990904">
    <property type="term" value="C:ribonucleoprotein complex"/>
    <property type="evidence" value="ECO:0007669"/>
    <property type="project" value="UniProtKB-KW"/>
</dbReference>
<sequence length="113" mass="12576">MKEITIDVKGKVLGRAAVEIASALIGKSQADYAPNIIPDVTVKVVNAKDIKIDPKKSIANKYYTHSGYLGSLKERSLGEMLERDREKLIKIVVSGMLPKNKLRSQRLKRLKVS</sequence>
<dbReference type="SUPFAM" id="SSF52161">
    <property type="entry name" value="Ribosomal protein L13"/>
    <property type="match status" value="1"/>
</dbReference>
<dbReference type="GO" id="GO:0017148">
    <property type="term" value="P:negative regulation of translation"/>
    <property type="evidence" value="ECO:0007669"/>
    <property type="project" value="TreeGrafter"/>
</dbReference>
<dbReference type="PANTHER" id="PTHR11545:SF2">
    <property type="entry name" value="LARGE RIBOSOMAL SUBUNIT PROTEIN UL13M"/>
    <property type="match status" value="1"/>
</dbReference>
<dbReference type="Gene3D" id="3.90.1180.10">
    <property type="entry name" value="Ribosomal protein L13"/>
    <property type="match status" value="1"/>
</dbReference>
<dbReference type="GO" id="GO:0006412">
    <property type="term" value="P:translation"/>
    <property type="evidence" value="ECO:0007669"/>
    <property type="project" value="InterPro"/>
</dbReference>
<proteinExistence type="inferred from homology"/>
<name>A0A1V5SBS9_9BACT</name>
<keyword evidence="2 5" id="KW-0689">Ribosomal protein</keyword>
<protein>
    <recommendedName>
        <fullName evidence="4">50S ribosomal protein L13</fullName>
    </recommendedName>
</protein>
<accession>A0A1V5SBS9</accession>
<evidence type="ECO:0000313" key="5">
    <source>
        <dbReference type="EMBL" id="OQA51970.1"/>
    </source>
</evidence>
<dbReference type="PIRSF" id="PIRSF002181">
    <property type="entry name" value="Ribosomal_L13"/>
    <property type="match status" value="1"/>
</dbReference>
<dbReference type="AlphaFoldDB" id="A0A1V5SBS9"/>
<organism evidence="5">
    <name type="scientific">candidate division WS2 bacterium ADurb.Bin280</name>
    <dbReference type="NCBI Taxonomy" id="1852829"/>
    <lineage>
        <taxon>Bacteria</taxon>
        <taxon>candidate division WS2</taxon>
    </lineage>
</organism>
<evidence type="ECO:0000256" key="4">
    <source>
        <dbReference type="ARBA" id="ARBA00035499"/>
    </source>
</evidence>
<dbReference type="InterPro" id="IPR005823">
    <property type="entry name" value="Ribosomal_uL13_bac-type"/>
</dbReference>
<keyword evidence="3" id="KW-0687">Ribonucleoprotein</keyword>